<proteinExistence type="inferred from homology"/>
<dbReference type="GO" id="GO:0032259">
    <property type="term" value="P:methylation"/>
    <property type="evidence" value="ECO:0007669"/>
    <property type="project" value="UniProtKB-KW"/>
</dbReference>
<dbReference type="PANTHER" id="PTHR43667">
    <property type="entry name" value="CYCLOPROPANE-FATTY-ACYL-PHOSPHOLIPID SYNTHASE"/>
    <property type="match status" value="1"/>
</dbReference>
<dbReference type="SUPFAM" id="SSF53335">
    <property type="entry name" value="S-adenosyl-L-methionine-dependent methyltransferases"/>
    <property type="match status" value="1"/>
</dbReference>
<name>K2G3N2_9BACT</name>
<evidence type="ECO:0000256" key="3">
    <source>
        <dbReference type="ARBA" id="ARBA00022679"/>
    </source>
</evidence>
<evidence type="ECO:0000256" key="4">
    <source>
        <dbReference type="ARBA" id="ARBA00022691"/>
    </source>
</evidence>
<accession>K2G3N2</accession>
<dbReference type="GO" id="GO:0006629">
    <property type="term" value="P:lipid metabolic process"/>
    <property type="evidence" value="ECO:0007669"/>
    <property type="project" value="UniProtKB-KW"/>
</dbReference>
<dbReference type="GO" id="GO:0008168">
    <property type="term" value="F:methyltransferase activity"/>
    <property type="evidence" value="ECO:0007669"/>
    <property type="project" value="UniProtKB-KW"/>
</dbReference>
<evidence type="ECO:0000313" key="6">
    <source>
        <dbReference type="EMBL" id="EKE28937.1"/>
    </source>
</evidence>
<evidence type="ECO:0000256" key="2">
    <source>
        <dbReference type="ARBA" id="ARBA00022603"/>
    </source>
</evidence>
<keyword evidence="5" id="KW-0443">Lipid metabolism</keyword>
<reference evidence="6" key="1">
    <citation type="journal article" date="2012" name="Science">
        <title>Fermentation, hydrogen, and sulfur metabolism in multiple uncultivated bacterial phyla.</title>
        <authorList>
            <person name="Wrighton K.C."/>
            <person name="Thomas B.C."/>
            <person name="Sharon I."/>
            <person name="Miller C.S."/>
            <person name="Castelle C.J."/>
            <person name="VerBerkmoes N.C."/>
            <person name="Wilkins M.J."/>
            <person name="Hettich R.L."/>
            <person name="Lipton M.S."/>
            <person name="Williams K.H."/>
            <person name="Long P.E."/>
            <person name="Banfield J.F."/>
        </authorList>
    </citation>
    <scope>NUCLEOTIDE SEQUENCE [LARGE SCALE GENOMIC DNA]</scope>
</reference>
<gene>
    <name evidence="6" type="ORF">ACD_2C00263G0003</name>
</gene>
<dbReference type="InterPro" id="IPR050723">
    <property type="entry name" value="CFA/CMAS"/>
</dbReference>
<dbReference type="InterPro" id="IPR029063">
    <property type="entry name" value="SAM-dependent_MTases_sf"/>
</dbReference>
<evidence type="ECO:0000256" key="5">
    <source>
        <dbReference type="ARBA" id="ARBA00023098"/>
    </source>
</evidence>
<dbReference type="AlphaFoldDB" id="K2G3N2"/>
<dbReference type="EMBL" id="AMFJ01000263">
    <property type="protein sequence ID" value="EKE28937.1"/>
    <property type="molecule type" value="Genomic_DNA"/>
</dbReference>
<keyword evidence="2" id="KW-0489">Methyltransferase</keyword>
<protein>
    <submittedName>
        <fullName evidence="6">Uncharacterized protein</fullName>
    </submittedName>
</protein>
<dbReference type="PANTHER" id="PTHR43667:SF1">
    <property type="entry name" value="CYCLOPROPANE-FATTY-ACYL-PHOSPHOLIPID SYNTHASE"/>
    <property type="match status" value="1"/>
</dbReference>
<keyword evidence="4" id="KW-0949">S-adenosyl-L-methionine</keyword>
<comment type="similarity">
    <text evidence="1">Belongs to the CFA/CMAS family.</text>
</comment>
<keyword evidence="3" id="KW-0808">Transferase</keyword>
<sequence>MYKEAFLRICSAYVKQYRDHAFLFVFDWEKQKIIWDSNYIIKVNITDAEKVFEDIFRRWSLWLWESYCKWNIEADDDEYREFVFIFVRITYNKKLLWKLSLVDIARVLWAIRKKGYFSYGSQDKDINSHYSLSNWFDSNKDSNEFYLSWLNAKYIQYSCWKWDRWTQEVEEAQENKLNFYAKRLWIFKREEWKTLLDLGCWWWWLMFYMAENYGIKCKWLTLSLAQFEYVTAEIKRRWLQDLVSVEVRNIHNMQWKYDYIVSVWVMEHVKDYNDLYKKISKSLNKDWKTLIHSMFQESNKLTLADPFLLKYIFPGGWIPQLKHNLKIFRKYFEYADPNELPDKSYPKTLECWYGTFCRKEKEIRKLLKEKSKVKDIDYAIRVYKHYLVSCYCWLYENWLVCNILAYN</sequence>
<dbReference type="Pfam" id="PF02353">
    <property type="entry name" value="CMAS"/>
    <property type="match status" value="1"/>
</dbReference>
<comment type="caution">
    <text evidence="6">The sequence shown here is derived from an EMBL/GenBank/DDBJ whole genome shotgun (WGS) entry which is preliminary data.</text>
</comment>
<dbReference type="Gene3D" id="3.40.50.150">
    <property type="entry name" value="Vaccinia Virus protein VP39"/>
    <property type="match status" value="1"/>
</dbReference>
<evidence type="ECO:0000256" key="1">
    <source>
        <dbReference type="ARBA" id="ARBA00010815"/>
    </source>
</evidence>
<organism evidence="6">
    <name type="scientific">uncultured bacterium</name>
    <name type="common">gcode 4</name>
    <dbReference type="NCBI Taxonomy" id="1234023"/>
    <lineage>
        <taxon>Bacteria</taxon>
        <taxon>environmental samples</taxon>
    </lineage>
</organism>